<feature type="active site" description="Nucleophile" evidence="1">
    <location>
        <position position="219"/>
    </location>
</feature>
<evidence type="ECO:0000256" key="4">
    <source>
        <dbReference type="SAM" id="MobiDB-lite"/>
    </source>
</evidence>
<dbReference type="SUPFAM" id="SSF56235">
    <property type="entry name" value="N-terminal nucleophile aminohydrolases (Ntn hydrolases)"/>
    <property type="match status" value="1"/>
</dbReference>
<gene>
    <name evidence="5" type="ORF">HETSPECPRED_007094</name>
</gene>
<accession>A0A8H3EHM7</accession>
<dbReference type="InterPro" id="IPR029055">
    <property type="entry name" value="Ntn_hydrolases_N"/>
</dbReference>
<dbReference type="Gene3D" id="3.60.20.30">
    <property type="entry name" value="(Glycosyl)asparaginase"/>
    <property type="match status" value="1"/>
</dbReference>
<evidence type="ECO:0000313" key="6">
    <source>
        <dbReference type="Proteomes" id="UP000664521"/>
    </source>
</evidence>
<feature type="region of interest" description="Disordered" evidence="4">
    <location>
        <begin position="189"/>
        <end position="208"/>
    </location>
</feature>
<organism evidence="5 6">
    <name type="scientific">Heterodermia speciosa</name>
    <dbReference type="NCBI Taxonomy" id="116794"/>
    <lineage>
        <taxon>Eukaryota</taxon>
        <taxon>Fungi</taxon>
        <taxon>Dikarya</taxon>
        <taxon>Ascomycota</taxon>
        <taxon>Pezizomycotina</taxon>
        <taxon>Lecanoromycetes</taxon>
        <taxon>OSLEUM clade</taxon>
        <taxon>Lecanoromycetidae</taxon>
        <taxon>Caliciales</taxon>
        <taxon>Physciaceae</taxon>
        <taxon>Heterodermia</taxon>
    </lineage>
</organism>
<dbReference type="PANTHER" id="PTHR10188:SF43">
    <property type="entry name" value="ASPARAGINASE (EUROFUNG)"/>
    <property type="match status" value="1"/>
</dbReference>
<evidence type="ECO:0000256" key="2">
    <source>
        <dbReference type="PIRSR" id="PIRSR600246-2"/>
    </source>
</evidence>
<dbReference type="CDD" id="cd04701">
    <property type="entry name" value="Asparaginase_2"/>
    <property type="match status" value="1"/>
</dbReference>
<feature type="site" description="Cleavage; by autolysis" evidence="3">
    <location>
        <begin position="218"/>
        <end position="219"/>
    </location>
</feature>
<feature type="binding site" evidence="2">
    <location>
        <begin position="247"/>
        <end position="250"/>
    </location>
    <ligand>
        <name>substrate</name>
    </ligand>
</feature>
<evidence type="ECO:0000256" key="3">
    <source>
        <dbReference type="PIRSR" id="PIRSR600246-3"/>
    </source>
</evidence>
<dbReference type="EMBL" id="CAJPDS010000005">
    <property type="protein sequence ID" value="CAF9907301.1"/>
    <property type="molecule type" value="Genomic_DNA"/>
</dbReference>
<feature type="region of interest" description="Disordered" evidence="4">
    <location>
        <begin position="125"/>
        <end position="151"/>
    </location>
</feature>
<feature type="binding site" evidence="2">
    <location>
        <begin position="333"/>
        <end position="336"/>
    </location>
    <ligand>
        <name>substrate</name>
    </ligand>
</feature>
<evidence type="ECO:0000256" key="1">
    <source>
        <dbReference type="PIRSR" id="PIRSR600246-1"/>
    </source>
</evidence>
<sequence>MNKSSIQPRLIVHGGAGAISRANLPPEAYARYASKLRSVNAETLGLLRDGTTALDAATHAVRLLEDCPLFNCGKGAVFTRDGTIELEASVMVSKGYRKRGCGVVLIKHVKNPILLAREILVRGETDSEGGHNDDGIDPSGGTGGAQGHSVLGGPTVEALARKWGLDMVPESHHWTKKRWDEHKRQLLQSGLPNPNWTQNPKWPPEEDSWDGREYLPQGTVGCVALDRSGILCVATSTGGLTNKLSGRIGDTPTIGAGFWAEEWCCAQMVVNRQPRPQSPLSAIVPDGLFDVWADCMPTMNGGYNTVPRNLPLDEKQRSASSIRSYRAVAMSGTGNGDSFLRTAATRTAAAMARWSGQSLATSVQEIAGAGGELQRSAGDRWDKTSEGEGEGGIIGIELVNGVGRIVFDFNCGGMFRAWTDDLGNERVMVFREEY</sequence>
<evidence type="ECO:0000313" key="5">
    <source>
        <dbReference type="EMBL" id="CAF9907301.1"/>
    </source>
</evidence>
<evidence type="ECO:0008006" key="7">
    <source>
        <dbReference type="Google" id="ProtNLM"/>
    </source>
</evidence>
<dbReference type="AlphaFoldDB" id="A0A8H3EHM7"/>
<dbReference type="GO" id="GO:0016787">
    <property type="term" value="F:hydrolase activity"/>
    <property type="evidence" value="ECO:0007669"/>
    <property type="project" value="InterPro"/>
</dbReference>
<comment type="caution">
    <text evidence="5">The sequence shown here is derived from an EMBL/GenBank/DDBJ whole genome shotgun (WGS) entry which is preliminary data.</text>
</comment>
<feature type="compositionally biased region" description="Basic and acidic residues" evidence="4">
    <location>
        <begin position="125"/>
        <end position="134"/>
    </location>
</feature>
<keyword evidence="6" id="KW-1185">Reference proteome</keyword>
<reference evidence="5" key="1">
    <citation type="submission" date="2021-03" db="EMBL/GenBank/DDBJ databases">
        <authorList>
            <person name="Tagirdzhanova G."/>
        </authorList>
    </citation>
    <scope>NUCLEOTIDE SEQUENCE</scope>
</reference>
<protein>
    <recommendedName>
        <fullName evidence="7">Asparaginase</fullName>
    </recommendedName>
</protein>
<dbReference type="GO" id="GO:0005737">
    <property type="term" value="C:cytoplasm"/>
    <property type="evidence" value="ECO:0007669"/>
    <property type="project" value="TreeGrafter"/>
</dbReference>
<proteinExistence type="predicted"/>
<dbReference type="OrthoDB" id="2262349at2759"/>
<dbReference type="Proteomes" id="UP000664521">
    <property type="component" value="Unassembled WGS sequence"/>
</dbReference>
<dbReference type="InterPro" id="IPR000246">
    <property type="entry name" value="Peptidase_T2"/>
</dbReference>
<feature type="compositionally biased region" description="Polar residues" evidence="4">
    <location>
        <begin position="189"/>
        <end position="200"/>
    </location>
</feature>
<dbReference type="PANTHER" id="PTHR10188">
    <property type="entry name" value="L-ASPARAGINASE"/>
    <property type="match status" value="1"/>
</dbReference>
<name>A0A8H3EHM7_9LECA</name>
<dbReference type="Pfam" id="PF01112">
    <property type="entry name" value="Asparaginase_2"/>
    <property type="match status" value="2"/>
</dbReference>